<dbReference type="AlphaFoldDB" id="A0A2B4S0M0"/>
<evidence type="ECO:0000256" key="2">
    <source>
        <dbReference type="ARBA" id="ARBA00022692"/>
    </source>
</evidence>
<comment type="subcellular location">
    <subcellularLocation>
        <location evidence="1">Membrane</location>
        <topology evidence="1">Single-pass membrane protein</topology>
    </subcellularLocation>
</comment>
<dbReference type="SUPFAM" id="SSF53300">
    <property type="entry name" value="vWA-like"/>
    <property type="match status" value="1"/>
</dbReference>
<name>A0A2B4S0M0_STYPI</name>
<dbReference type="Gene3D" id="3.40.50.410">
    <property type="entry name" value="von Willebrand factor, type A domain"/>
    <property type="match status" value="1"/>
</dbReference>
<dbReference type="InterPro" id="IPR002035">
    <property type="entry name" value="VWF_A"/>
</dbReference>
<feature type="domain" description="VWFA" evidence="7">
    <location>
        <begin position="116"/>
        <end position="294"/>
    </location>
</feature>
<evidence type="ECO:0000256" key="6">
    <source>
        <dbReference type="SAM" id="SignalP"/>
    </source>
</evidence>
<keyword evidence="5" id="KW-0472">Membrane</keyword>
<evidence type="ECO:0000256" key="3">
    <source>
        <dbReference type="ARBA" id="ARBA00022729"/>
    </source>
</evidence>
<gene>
    <name evidence="8" type="primary">Col14a1</name>
    <name evidence="8" type="ORF">AWC38_SpisGene13361</name>
</gene>
<evidence type="ECO:0000259" key="7">
    <source>
        <dbReference type="PROSITE" id="PS50234"/>
    </source>
</evidence>
<keyword evidence="2" id="KW-0812">Transmembrane</keyword>
<keyword evidence="9" id="KW-1185">Reference proteome</keyword>
<dbReference type="PANTHER" id="PTHR16059:SF25">
    <property type="entry name" value="LYSOZYME"/>
    <property type="match status" value="1"/>
</dbReference>
<dbReference type="InterPro" id="IPR036465">
    <property type="entry name" value="vWFA_dom_sf"/>
</dbReference>
<dbReference type="GO" id="GO:0005581">
    <property type="term" value="C:collagen trimer"/>
    <property type="evidence" value="ECO:0007669"/>
    <property type="project" value="UniProtKB-KW"/>
</dbReference>
<evidence type="ECO:0000256" key="5">
    <source>
        <dbReference type="ARBA" id="ARBA00023136"/>
    </source>
</evidence>
<dbReference type="PANTHER" id="PTHR16059">
    <property type="entry name" value="ANTHRAX TOXIN RECEPTOR"/>
    <property type="match status" value="1"/>
</dbReference>
<evidence type="ECO:0000256" key="4">
    <source>
        <dbReference type="ARBA" id="ARBA00022989"/>
    </source>
</evidence>
<dbReference type="CDD" id="cd00198">
    <property type="entry name" value="vWFA"/>
    <property type="match status" value="1"/>
</dbReference>
<feature type="signal peptide" evidence="6">
    <location>
        <begin position="1"/>
        <end position="29"/>
    </location>
</feature>
<reference evidence="9" key="1">
    <citation type="journal article" date="2017" name="bioRxiv">
        <title>Comparative analysis of the genomes of Stylophora pistillata and Acropora digitifera provides evidence for extensive differences between species of corals.</title>
        <authorList>
            <person name="Voolstra C.R."/>
            <person name="Li Y."/>
            <person name="Liew Y.J."/>
            <person name="Baumgarten S."/>
            <person name="Zoccola D."/>
            <person name="Flot J.-F."/>
            <person name="Tambutte S."/>
            <person name="Allemand D."/>
            <person name="Aranda M."/>
        </authorList>
    </citation>
    <scope>NUCLEOTIDE SEQUENCE [LARGE SCALE GENOMIC DNA]</scope>
</reference>
<protein>
    <submittedName>
        <fullName evidence="8">Collagen alpha-1(XIV) chain</fullName>
    </submittedName>
</protein>
<sequence length="614" mass="69351">MAVQLTHFYFVWLFLAGAVQFSSTQESEAEPMCMVEYQKLGCFKDNKKSPRLLEKLIFTDREDPQSPVRSNFSIDWGSWNTYLPKLACRCAEKAAENKFTHFGLQFYGKFCNTPVDIIIALDASGSVLKENWDKSVDFATQLGKKLLTLNAESRMGVIDFSQVADEAIEPSGDQKLLEWKLNDLKNRYQNGNTRTELPLKKAAEIFQRINRSSAKKVLMILTDGQTTPLNYKPGKELIQEPMNSLRTMGVHVIAVGIGALVNNKELNIMASEPKNENVVHVQDYDKVLTIMESITQIVCSAEEPQSPESLLPSVAPAEPISISLYVCMYVCMLNVTICLSVEAEPMCMVEYQKLGCFKDNKKSPRLLEKLIFTDREDPKSPVRSNFSIDWGSWNTYLPKLACRCAEKAAENKFTHFGLQFYGECWSSPEAAEKYNQLGPASSDSCLTSDYQPCPEDPKAIDVECVGKTFVNYVYTIRKSEGNIDARCPVPFKPVGCFKDNQKRNARPLDELLLTYRDPNSPKYSGTRIDWGEWDDYLNDLVCRCAEKAKEKKYSHFGLQYHGECWSGPEAGETFSKNGPSEADNCIGRGFKTCNPLVDDICVGREKTNFVFSLY</sequence>
<keyword evidence="4" id="KW-1133">Transmembrane helix</keyword>
<dbReference type="PROSITE" id="PS50234">
    <property type="entry name" value="VWFA"/>
    <property type="match status" value="1"/>
</dbReference>
<dbReference type="SMART" id="SM00327">
    <property type="entry name" value="VWA"/>
    <property type="match status" value="1"/>
</dbReference>
<evidence type="ECO:0000313" key="9">
    <source>
        <dbReference type="Proteomes" id="UP000225706"/>
    </source>
</evidence>
<proteinExistence type="predicted"/>
<feature type="chain" id="PRO_5011976188" evidence="6">
    <location>
        <begin position="30"/>
        <end position="614"/>
    </location>
</feature>
<dbReference type="GO" id="GO:0016020">
    <property type="term" value="C:membrane"/>
    <property type="evidence" value="ECO:0007669"/>
    <property type="project" value="UniProtKB-SubCell"/>
</dbReference>
<comment type="caution">
    <text evidence="8">The sequence shown here is derived from an EMBL/GenBank/DDBJ whole genome shotgun (WGS) entry which is preliminary data.</text>
</comment>
<evidence type="ECO:0000256" key="1">
    <source>
        <dbReference type="ARBA" id="ARBA00004167"/>
    </source>
</evidence>
<dbReference type="Pfam" id="PF00092">
    <property type="entry name" value="VWA"/>
    <property type="match status" value="1"/>
</dbReference>
<dbReference type="OrthoDB" id="687730at2759"/>
<accession>A0A2B4S0M0</accession>
<evidence type="ECO:0000313" key="8">
    <source>
        <dbReference type="EMBL" id="PFX22117.1"/>
    </source>
</evidence>
<keyword evidence="8" id="KW-0176">Collagen</keyword>
<keyword evidence="3 6" id="KW-0732">Signal</keyword>
<dbReference type="EMBL" id="LSMT01000250">
    <property type="protein sequence ID" value="PFX22117.1"/>
    <property type="molecule type" value="Genomic_DNA"/>
</dbReference>
<dbReference type="Proteomes" id="UP000225706">
    <property type="component" value="Unassembled WGS sequence"/>
</dbReference>
<dbReference type="STRING" id="50429.A0A2B4S0M0"/>
<organism evidence="8 9">
    <name type="scientific">Stylophora pistillata</name>
    <name type="common">Smooth cauliflower coral</name>
    <dbReference type="NCBI Taxonomy" id="50429"/>
    <lineage>
        <taxon>Eukaryota</taxon>
        <taxon>Metazoa</taxon>
        <taxon>Cnidaria</taxon>
        <taxon>Anthozoa</taxon>
        <taxon>Hexacorallia</taxon>
        <taxon>Scleractinia</taxon>
        <taxon>Astrocoeniina</taxon>
        <taxon>Pocilloporidae</taxon>
        <taxon>Stylophora</taxon>
    </lineage>
</organism>